<evidence type="ECO:0000313" key="2">
    <source>
        <dbReference type="EMBL" id="CAD7231919.1"/>
    </source>
</evidence>
<dbReference type="GO" id="GO:0031083">
    <property type="term" value="C:BLOC-1 complex"/>
    <property type="evidence" value="ECO:0007669"/>
    <property type="project" value="TreeGrafter"/>
</dbReference>
<dbReference type="AlphaFoldDB" id="A0A7R8WJY6"/>
<accession>A0A7R8WJY6</accession>
<organism evidence="2">
    <name type="scientific">Cyprideis torosa</name>
    <dbReference type="NCBI Taxonomy" id="163714"/>
    <lineage>
        <taxon>Eukaryota</taxon>
        <taxon>Metazoa</taxon>
        <taxon>Ecdysozoa</taxon>
        <taxon>Arthropoda</taxon>
        <taxon>Crustacea</taxon>
        <taxon>Oligostraca</taxon>
        <taxon>Ostracoda</taxon>
        <taxon>Podocopa</taxon>
        <taxon>Podocopida</taxon>
        <taxon>Cytherocopina</taxon>
        <taxon>Cytheroidea</taxon>
        <taxon>Cytherideidae</taxon>
        <taxon>Cyprideis</taxon>
    </lineage>
</organism>
<dbReference type="GO" id="GO:0099078">
    <property type="term" value="C:BORC complex"/>
    <property type="evidence" value="ECO:0007669"/>
    <property type="project" value="TreeGrafter"/>
</dbReference>
<dbReference type="GO" id="GO:0000930">
    <property type="term" value="C:gamma-tubulin complex"/>
    <property type="evidence" value="ECO:0007669"/>
    <property type="project" value="TreeGrafter"/>
</dbReference>
<dbReference type="GO" id="GO:0043015">
    <property type="term" value="F:gamma-tubulin binding"/>
    <property type="evidence" value="ECO:0007669"/>
    <property type="project" value="TreeGrafter"/>
</dbReference>
<dbReference type="Pfam" id="PF10046">
    <property type="entry name" value="BLOC1_2"/>
    <property type="match status" value="1"/>
</dbReference>
<dbReference type="InterPro" id="IPR019269">
    <property type="entry name" value="BLOC1_su2"/>
</dbReference>
<gene>
    <name evidence="2" type="ORF">CTOB1V02_LOCUS9762</name>
</gene>
<dbReference type="OrthoDB" id="244061at2759"/>
<proteinExistence type="inferred from homology"/>
<name>A0A7R8WJY6_9CRUS</name>
<sequence length="80" mass="9042">MATGTAESGASSTTEDDKLSRMALDGFRKIEEYLHGELEQTELQQLAAIEAKVGELEEAAQHLDDYSRRLEAKFKELQRR</sequence>
<reference evidence="2" key="1">
    <citation type="submission" date="2020-11" db="EMBL/GenBank/DDBJ databases">
        <authorList>
            <person name="Tran Van P."/>
        </authorList>
    </citation>
    <scope>NUCLEOTIDE SEQUENCE</scope>
</reference>
<dbReference type="PANTHER" id="PTHR46479:SF1">
    <property type="entry name" value="BIOGENESIS OF LYSOSOME-RELATED ORGANELLES COMPLEX 1 SUBUNIT 2"/>
    <property type="match status" value="1"/>
</dbReference>
<evidence type="ECO:0000256" key="1">
    <source>
        <dbReference type="ARBA" id="ARBA00008468"/>
    </source>
</evidence>
<dbReference type="EMBL" id="OB664026">
    <property type="protein sequence ID" value="CAD7231919.1"/>
    <property type="molecule type" value="Genomic_DNA"/>
</dbReference>
<dbReference type="PANTHER" id="PTHR46479">
    <property type="entry name" value="BIOGENESIS OF LYSOSOME-RELATED ORGANELLES COMPLEX 1 SUBUNIT 2"/>
    <property type="match status" value="1"/>
</dbReference>
<dbReference type="GO" id="GO:0032418">
    <property type="term" value="P:lysosome localization"/>
    <property type="evidence" value="ECO:0007669"/>
    <property type="project" value="TreeGrafter"/>
</dbReference>
<comment type="similarity">
    <text evidence="1">Belongs to the BLOC1S2 family.</text>
</comment>
<dbReference type="GO" id="GO:0016197">
    <property type="term" value="P:endosomal transport"/>
    <property type="evidence" value="ECO:0007669"/>
    <property type="project" value="TreeGrafter"/>
</dbReference>
<protein>
    <submittedName>
        <fullName evidence="2">Uncharacterized protein</fullName>
    </submittedName>
</protein>